<reference evidence="4 5" key="1">
    <citation type="submission" date="2016-03" db="EMBL/GenBank/DDBJ databases">
        <title>Choanephora cucurbitarum.</title>
        <authorList>
            <person name="Min B."/>
            <person name="Park H."/>
            <person name="Park J.-H."/>
            <person name="Shin H.-D."/>
            <person name="Choi I.-G."/>
        </authorList>
    </citation>
    <scope>NUCLEOTIDE SEQUENCE [LARGE SCALE GENOMIC DNA]</scope>
    <source>
        <strain evidence="4 5">KUS-F28377</strain>
    </source>
</reference>
<evidence type="ECO:0000313" key="4">
    <source>
        <dbReference type="EMBL" id="OBZ85782.1"/>
    </source>
</evidence>
<evidence type="ECO:0000256" key="1">
    <source>
        <dbReference type="SAM" id="MobiDB-lite"/>
    </source>
</evidence>
<protein>
    <submittedName>
        <fullName evidence="4">Chitinase A1</fullName>
    </submittedName>
</protein>
<organism evidence="4 5">
    <name type="scientific">Choanephora cucurbitarum</name>
    <dbReference type="NCBI Taxonomy" id="101091"/>
    <lineage>
        <taxon>Eukaryota</taxon>
        <taxon>Fungi</taxon>
        <taxon>Fungi incertae sedis</taxon>
        <taxon>Mucoromycota</taxon>
        <taxon>Mucoromycotina</taxon>
        <taxon>Mucoromycetes</taxon>
        <taxon>Mucorales</taxon>
        <taxon>Mucorineae</taxon>
        <taxon>Choanephoraceae</taxon>
        <taxon>Choanephoroideae</taxon>
        <taxon>Choanephora</taxon>
    </lineage>
</organism>
<feature type="chain" id="PRO_5008889555" evidence="2">
    <location>
        <begin position="19"/>
        <end position="507"/>
    </location>
</feature>
<dbReference type="InterPro" id="IPR011583">
    <property type="entry name" value="Chitinase_II/V-like_cat"/>
</dbReference>
<dbReference type="GO" id="GO:0006032">
    <property type="term" value="P:chitin catabolic process"/>
    <property type="evidence" value="ECO:0007669"/>
    <property type="project" value="TreeGrafter"/>
</dbReference>
<keyword evidence="2" id="KW-0732">Signal</keyword>
<dbReference type="Pfam" id="PF00704">
    <property type="entry name" value="Glyco_hydro_18"/>
    <property type="match status" value="1"/>
</dbReference>
<dbReference type="InterPro" id="IPR050314">
    <property type="entry name" value="Glycosyl_Hydrlase_18"/>
</dbReference>
<dbReference type="Proteomes" id="UP000093000">
    <property type="component" value="Unassembled WGS sequence"/>
</dbReference>
<dbReference type="GO" id="GO:0008061">
    <property type="term" value="F:chitin binding"/>
    <property type="evidence" value="ECO:0007669"/>
    <property type="project" value="InterPro"/>
</dbReference>
<dbReference type="InterPro" id="IPR029070">
    <property type="entry name" value="Chitinase_insertion_sf"/>
</dbReference>
<dbReference type="AlphaFoldDB" id="A0A1C7N9H1"/>
<dbReference type="PANTHER" id="PTHR11177:SF392">
    <property type="entry name" value="HAP41P"/>
    <property type="match status" value="1"/>
</dbReference>
<dbReference type="SUPFAM" id="SSF51445">
    <property type="entry name" value="(Trans)glycosidases"/>
    <property type="match status" value="1"/>
</dbReference>
<dbReference type="EMBL" id="LUGH01000360">
    <property type="protein sequence ID" value="OBZ85782.1"/>
    <property type="molecule type" value="Genomic_DNA"/>
</dbReference>
<dbReference type="GO" id="GO:0004568">
    <property type="term" value="F:chitinase activity"/>
    <property type="evidence" value="ECO:0007669"/>
    <property type="project" value="TreeGrafter"/>
</dbReference>
<dbReference type="Gene3D" id="3.20.20.80">
    <property type="entry name" value="Glycosidases"/>
    <property type="match status" value="1"/>
</dbReference>
<dbReference type="OrthoDB" id="76388at2759"/>
<dbReference type="PANTHER" id="PTHR11177">
    <property type="entry name" value="CHITINASE"/>
    <property type="match status" value="1"/>
</dbReference>
<dbReference type="GO" id="GO:0005576">
    <property type="term" value="C:extracellular region"/>
    <property type="evidence" value="ECO:0007669"/>
    <property type="project" value="TreeGrafter"/>
</dbReference>
<dbReference type="SUPFAM" id="SSF54556">
    <property type="entry name" value="Chitinase insertion domain"/>
    <property type="match status" value="1"/>
</dbReference>
<dbReference type="SMART" id="SM00636">
    <property type="entry name" value="Glyco_18"/>
    <property type="match status" value="1"/>
</dbReference>
<gene>
    <name evidence="4" type="primary">chiA1_1</name>
    <name evidence="4" type="ORF">A0J61_06175</name>
</gene>
<name>A0A1C7N9H1_9FUNG</name>
<evidence type="ECO:0000259" key="3">
    <source>
        <dbReference type="PROSITE" id="PS51910"/>
    </source>
</evidence>
<dbReference type="InterPro" id="IPR017853">
    <property type="entry name" value="GH"/>
</dbReference>
<feature type="domain" description="GH18" evidence="3">
    <location>
        <begin position="21"/>
        <end position="404"/>
    </location>
</feature>
<accession>A0A1C7N9H1</accession>
<dbReference type="GO" id="GO:0005975">
    <property type="term" value="P:carbohydrate metabolic process"/>
    <property type="evidence" value="ECO:0007669"/>
    <property type="project" value="InterPro"/>
</dbReference>
<evidence type="ECO:0000256" key="2">
    <source>
        <dbReference type="SAM" id="SignalP"/>
    </source>
</evidence>
<evidence type="ECO:0000313" key="5">
    <source>
        <dbReference type="Proteomes" id="UP000093000"/>
    </source>
</evidence>
<feature type="compositionally biased region" description="Polar residues" evidence="1">
    <location>
        <begin position="407"/>
        <end position="439"/>
    </location>
</feature>
<dbReference type="Gene3D" id="3.10.50.10">
    <property type="match status" value="1"/>
</dbReference>
<dbReference type="InParanoid" id="A0A1C7N9H1"/>
<comment type="caution">
    <text evidence="4">The sequence shown here is derived from an EMBL/GenBank/DDBJ whole genome shotgun (WGS) entry which is preliminary data.</text>
</comment>
<feature type="region of interest" description="Disordered" evidence="1">
    <location>
        <begin position="407"/>
        <end position="460"/>
    </location>
</feature>
<feature type="compositionally biased region" description="Low complexity" evidence="1">
    <location>
        <begin position="445"/>
        <end position="457"/>
    </location>
</feature>
<feature type="signal peptide" evidence="2">
    <location>
        <begin position="1"/>
        <end position="18"/>
    </location>
</feature>
<proteinExistence type="predicted"/>
<dbReference type="STRING" id="101091.A0A1C7N9H1"/>
<keyword evidence="5" id="KW-1185">Reference proteome</keyword>
<dbReference type="InterPro" id="IPR001223">
    <property type="entry name" value="Glyco_hydro18_cat"/>
</dbReference>
<dbReference type="PROSITE" id="PS51910">
    <property type="entry name" value="GH18_2"/>
    <property type="match status" value="1"/>
</dbReference>
<sequence length="507" mass="56643">MRYSTGVLILNAIALCECSTKVVIGYFPNWLSTVYPVENIPYQNYTHINYAFAILNDPNQLPSFSDQGAVESSLPQLVRLAHGNHTKVSLSVGGWTGSQKFSSMVSRPESRKNFIQWNLDFIQKYNTDGVDIDWEYPARQGAGCNEFADNDTDNLLLLLRELRTALDVQFPEQHKEISMAVYVEPFLKSGSPMTNLSSFVPYFDYVNLMTYDINGAWGETTGPNAPFQAVEGKGAPYSFVKSIQDWKAAGVPSHKITAGLAFYGRSIIAKQDMLQDLSNQFQPSEQTAPKGDEEDDFWQDPFCSQEPASYSGIWKWASIRQQGLLKDDLITADKGWYRQWDNVTKTPWLFNPATNQYLSYDDPASLQIKIEHAVCQDLAGVMVWDIHQDNGELLETVNNIYTLSCPSSDNSSTINKPSKSNPIRSSSVMHTTSSRTNKPSKVAHTSSVARSTSSTTKTNKKCSKAGEMKCSQSGKSPEWLTCDSGHWVTRHCAQGLLCYDGPGKRNR</sequence>